<evidence type="ECO:0000313" key="3">
    <source>
        <dbReference type="Proteomes" id="UP001207654"/>
    </source>
</evidence>
<evidence type="ECO:0000256" key="1">
    <source>
        <dbReference type="SAM" id="Phobius"/>
    </source>
</evidence>
<dbReference type="Pfam" id="PF05545">
    <property type="entry name" value="FixQ"/>
    <property type="match status" value="1"/>
</dbReference>
<evidence type="ECO:0000313" key="2">
    <source>
        <dbReference type="EMBL" id="MCY1078251.1"/>
    </source>
</evidence>
<dbReference type="RefSeq" id="WP_267537040.1">
    <property type="nucleotide sequence ID" value="NZ_JAPNKA010000001.1"/>
</dbReference>
<keyword evidence="1" id="KW-1133">Transmembrane helix</keyword>
<proteinExistence type="predicted"/>
<keyword evidence="1" id="KW-0812">Transmembrane</keyword>
<keyword evidence="1" id="KW-0472">Membrane</keyword>
<name>A0ABT4A9H7_9BACT</name>
<dbReference type="EMBL" id="JAPNKA010000001">
    <property type="protein sequence ID" value="MCY1078251.1"/>
    <property type="molecule type" value="Genomic_DNA"/>
</dbReference>
<comment type="caution">
    <text evidence="2">The sequence shown here is derived from an EMBL/GenBank/DDBJ whole genome shotgun (WGS) entry which is preliminary data.</text>
</comment>
<gene>
    <name evidence="2" type="ORF">OV287_27620</name>
</gene>
<keyword evidence="3" id="KW-1185">Reference proteome</keyword>
<sequence>MYKQFFAGMQLTALPLFAMLFFLALFIGVVAWVLLARRGQDFDGLARLPLTGPEDHP</sequence>
<dbReference type="InterPro" id="IPR008621">
    <property type="entry name" value="Cbb3-typ_cyt_oxidase_comp"/>
</dbReference>
<organism evidence="2 3">
    <name type="scientific">Archangium lansingense</name>
    <dbReference type="NCBI Taxonomy" id="2995310"/>
    <lineage>
        <taxon>Bacteria</taxon>
        <taxon>Pseudomonadati</taxon>
        <taxon>Myxococcota</taxon>
        <taxon>Myxococcia</taxon>
        <taxon>Myxococcales</taxon>
        <taxon>Cystobacterineae</taxon>
        <taxon>Archangiaceae</taxon>
        <taxon>Archangium</taxon>
    </lineage>
</organism>
<dbReference type="Proteomes" id="UP001207654">
    <property type="component" value="Unassembled WGS sequence"/>
</dbReference>
<accession>A0ABT4A9H7</accession>
<feature type="transmembrane region" description="Helical" evidence="1">
    <location>
        <begin position="12"/>
        <end position="35"/>
    </location>
</feature>
<protein>
    <submittedName>
        <fullName evidence="2">Cbb3-type cytochrome c oxidase subunit 3</fullName>
    </submittedName>
</protein>
<reference evidence="2 3" key="1">
    <citation type="submission" date="2022-11" db="EMBL/GenBank/DDBJ databases">
        <title>Minimal conservation of predation-associated metabolite biosynthetic gene clusters underscores biosynthetic potential of Myxococcota including descriptions for ten novel species: Archangium lansinium sp. nov., Myxococcus landrumus sp. nov., Nannocystis bai.</title>
        <authorList>
            <person name="Ahearne A."/>
            <person name="Stevens C."/>
            <person name="Phillips K."/>
        </authorList>
    </citation>
    <scope>NUCLEOTIDE SEQUENCE [LARGE SCALE GENOMIC DNA]</scope>
    <source>
        <strain evidence="2 3">MIWBW</strain>
    </source>
</reference>